<dbReference type="InterPro" id="IPR050194">
    <property type="entry name" value="Glycosyltransferase_grp1"/>
</dbReference>
<dbReference type="Proteomes" id="UP001196980">
    <property type="component" value="Unassembled WGS sequence"/>
</dbReference>
<evidence type="ECO:0000259" key="2">
    <source>
        <dbReference type="Pfam" id="PF13439"/>
    </source>
</evidence>
<keyword evidence="4" id="KW-1185">Reference proteome</keyword>
<dbReference type="PANTHER" id="PTHR45947">
    <property type="entry name" value="SULFOQUINOVOSYL TRANSFERASE SQD2"/>
    <property type="match status" value="1"/>
</dbReference>
<name>A0ABS6S2P9_9BACT</name>
<sequence>MKALILTNEFPPYIYGGAGVHVEYLTREMSRLIDVEVRCFGDQYGHFGNLSFKGYNCDKKAFEGCDKQLRSPLAAFYNNVLFNIAPIDANVVHCHTWYTHMGGIMASKAYGLPLIITTHSLEPLRPWKREQLGRGYDLSLWVEKTAMEMADAIIAVSHGMKQDVVNLFDIDESKIAVIYNGVDTDEYTPQTSQDALLEYGINPDKPYVLFVGRITRQKGIIHLVNAIKHINDEAQIVLCAGQPDTEEIKNEMEEGVRRLQAKRNNILWIQKMVPKKPLIELYSHAAVFCCPSIYEPFGIINLEAMACGTPVVASAVGGIVEIIEDGKTGFLVPLQQYKESPFEPVDPEQFSRDIAQKINKCLDDKELRTEMGKNGRARAEQYFSWKAIARDVVALYERCVQSRGAAC</sequence>
<dbReference type="CDD" id="cd03801">
    <property type="entry name" value="GT4_PimA-like"/>
    <property type="match status" value="1"/>
</dbReference>
<organism evidence="3 4">
    <name type="scientific">Candidatus Magnetobacterium casense</name>
    <dbReference type="NCBI Taxonomy" id="1455061"/>
    <lineage>
        <taxon>Bacteria</taxon>
        <taxon>Pseudomonadati</taxon>
        <taxon>Nitrospirota</taxon>
        <taxon>Thermodesulfovibrionia</taxon>
        <taxon>Thermodesulfovibrionales</taxon>
        <taxon>Candidatus Magnetobacteriaceae</taxon>
        <taxon>Candidatus Magnetobacterium</taxon>
    </lineage>
</organism>
<dbReference type="InterPro" id="IPR028098">
    <property type="entry name" value="Glyco_trans_4-like_N"/>
</dbReference>
<evidence type="ECO:0000259" key="1">
    <source>
        <dbReference type="Pfam" id="PF00534"/>
    </source>
</evidence>
<dbReference type="PANTHER" id="PTHR45947:SF3">
    <property type="entry name" value="SULFOQUINOVOSYL TRANSFERASE SQD2"/>
    <property type="match status" value="1"/>
</dbReference>
<feature type="domain" description="Glycosyltransferase subfamily 4-like N-terminal" evidence="2">
    <location>
        <begin position="15"/>
        <end position="186"/>
    </location>
</feature>
<dbReference type="InterPro" id="IPR011875">
    <property type="entry name" value="M1P_synthase"/>
</dbReference>
<accession>A0ABS6S2P9</accession>
<evidence type="ECO:0000313" key="4">
    <source>
        <dbReference type="Proteomes" id="UP001196980"/>
    </source>
</evidence>
<gene>
    <name evidence="3" type="primary">glgA</name>
    <name evidence="3" type="ORF">HWQ67_13985</name>
</gene>
<dbReference type="Pfam" id="PF00534">
    <property type="entry name" value="Glycos_transf_1"/>
    <property type="match status" value="1"/>
</dbReference>
<feature type="domain" description="Glycosyl transferase family 1" evidence="1">
    <location>
        <begin position="199"/>
        <end position="334"/>
    </location>
</feature>
<dbReference type="RefSeq" id="WP_218253307.1">
    <property type="nucleotide sequence ID" value="NZ_JABXWD010000316.1"/>
</dbReference>
<proteinExistence type="predicted"/>
<dbReference type="NCBIfam" id="TIGR02149">
    <property type="entry name" value="glgA_Coryne"/>
    <property type="match status" value="1"/>
</dbReference>
<dbReference type="Pfam" id="PF13439">
    <property type="entry name" value="Glyco_transf_4"/>
    <property type="match status" value="1"/>
</dbReference>
<reference evidence="3 4" key="1">
    <citation type="journal article" date="2020" name="J Geophys Res Biogeosci">
        <title>Magnetotaxis as an Adaptation to Enable Bacterial Shuttling of Microbial Sulfur and Sulfur Cycling Across Aquatic Oxic#Anoxic Interfaces.</title>
        <authorList>
            <person name="Li J."/>
            <person name="Liu P."/>
            <person name="Wang J."/>
            <person name="Roberts A.P."/>
            <person name="Pan Y."/>
        </authorList>
    </citation>
    <scope>NUCLEOTIDE SEQUENCE [LARGE SCALE GENOMIC DNA]</scope>
    <source>
        <strain evidence="3 4">MYR-1_YQ</strain>
    </source>
</reference>
<dbReference type="InterPro" id="IPR001296">
    <property type="entry name" value="Glyco_trans_1"/>
</dbReference>
<protein>
    <submittedName>
        <fullName evidence="3">Glycogen synthase</fullName>
    </submittedName>
</protein>
<dbReference type="EMBL" id="JABXWD010000316">
    <property type="protein sequence ID" value="MBV6342693.1"/>
    <property type="molecule type" value="Genomic_DNA"/>
</dbReference>
<comment type="caution">
    <text evidence="3">The sequence shown here is derived from an EMBL/GenBank/DDBJ whole genome shotgun (WGS) entry which is preliminary data.</text>
</comment>
<evidence type="ECO:0000313" key="3">
    <source>
        <dbReference type="EMBL" id="MBV6342693.1"/>
    </source>
</evidence>